<dbReference type="Proteomes" id="UP001597532">
    <property type="component" value="Unassembled WGS sequence"/>
</dbReference>
<name>A0ABW5VIU0_9FLAO</name>
<feature type="domain" description="ChrR-like cupin" evidence="2">
    <location>
        <begin position="45"/>
        <end position="146"/>
    </location>
</feature>
<dbReference type="RefSeq" id="WP_251805762.1">
    <property type="nucleotide sequence ID" value="NZ_CP166679.1"/>
</dbReference>
<evidence type="ECO:0000313" key="3">
    <source>
        <dbReference type="EMBL" id="MFD2790220.1"/>
    </source>
</evidence>
<feature type="chain" id="PRO_5047384374" evidence="1">
    <location>
        <begin position="28"/>
        <end position="159"/>
    </location>
</feature>
<proteinExistence type="predicted"/>
<keyword evidence="4" id="KW-1185">Reference proteome</keyword>
<feature type="signal peptide" evidence="1">
    <location>
        <begin position="1"/>
        <end position="27"/>
    </location>
</feature>
<dbReference type="CDD" id="cd06989">
    <property type="entry name" value="cupin_DRT102"/>
    <property type="match status" value="1"/>
</dbReference>
<dbReference type="SUPFAM" id="SSF51182">
    <property type="entry name" value="RmlC-like cupins"/>
    <property type="match status" value="1"/>
</dbReference>
<dbReference type="Gene3D" id="2.60.120.10">
    <property type="entry name" value="Jelly Rolls"/>
    <property type="match status" value="1"/>
</dbReference>
<comment type="caution">
    <text evidence="3">The sequence shown here is derived from an EMBL/GenBank/DDBJ whole genome shotgun (WGS) entry which is preliminary data.</text>
</comment>
<evidence type="ECO:0000259" key="2">
    <source>
        <dbReference type="Pfam" id="PF12973"/>
    </source>
</evidence>
<dbReference type="EMBL" id="JBHUOK010000030">
    <property type="protein sequence ID" value="MFD2790220.1"/>
    <property type="molecule type" value="Genomic_DNA"/>
</dbReference>
<organism evidence="3 4">
    <name type="scientific">Arenibacter antarcticus</name>
    <dbReference type="NCBI Taxonomy" id="2040469"/>
    <lineage>
        <taxon>Bacteria</taxon>
        <taxon>Pseudomonadati</taxon>
        <taxon>Bacteroidota</taxon>
        <taxon>Flavobacteriia</taxon>
        <taxon>Flavobacteriales</taxon>
        <taxon>Flavobacteriaceae</taxon>
        <taxon>Arenibacter</taxon>
    </lineage>
</organism>
<keyword evidence="1" id="KW-0732">Signal</keyword>
<dbReference type="InterPro" id="IPR011051">
    <property type="entry name" value="RmlC_Cupin_sf"/>
</dbReference>
<dbReference type="InterPro" id="IPR025979">
    <property type="entry name" value="ChrR-like_cupin_dom"/>
</dbReference>
<protein>
    <submittedName>
        <fullName evidence="3">Cupin domain-containing protein</fullName>
    </submittedName>
</protein>
<reference evidence="4" key="1">
    <citation type="journal article" date="2019" name="Int. J. Syst. Evol. Microbiol.">
        <title>The Global Catalogue of Microorganisms (GCM) 10K type strain sequencing project: providing services to taxonomists for standard genome sequencing and annotation.</title>
        <authorList>
            <consortium name="The Broad Institute Genomics Platform"/>
            <consortium name="The Broad Institute Genome Sequencing Center for Infectious Disease"/>
            <person name="Wu L."/>
            <person name="Ma J."/>
        </authorList>
    </citation>
    <scope>NUCLEOTIDE SEQUENCE [LARGE SCALE GENOMIC DNA]</scope>
    <source>
        <strain evidence="4">KCTC 52924</strain>
    </source>
</reference>
<dbReference type="InterPro" id="IPR014710">
    <property type="entry name" value="RmlC-like_jellyroll"/>
</dbReference>
<evidence type="ECO:0000256" key="1">
    <source>
        <dbReference type="SAM" id="SignalP"/>
    </source>
</evidence>
<dbReference type="Pfam" id="PF12973">
    <property type="entry name" value="Cupin_7"/>
    <property type="match status" value="1"/>
</dbReference>
<evidence type="ECO:0000313" key="4">
    <source>
        <dbReference type="Proteomes" id="UP001597532"/>
    </source>
</evidence>
<sequence length="159" mass="17809">MNYTIYFSKIKAALLISTLLLSYCFYGQGNVANEMESSMVKTHEDKDLQWGPCPSFMPEGCTIAVLHGDPSKKNVDVFFKVPANYEIPAHWHNSAERMVLVSGELRVTYEGEKEQIMKVGSYAYGPTTKSHTAKCGSKDPCVLFIAFEEPLDAFPIKLK</sequence>
<accession>A0ABW5VIU0</accession>
<gene>
    <name evidence="3" type="ORF">ACFS1K_10630</name>
</gene>